<organism evidence="2 3">
    <name type="scientific">Kribbella deserti</name>
    <dbReference type="NCBI Taxonomy" id="1926257"/>
    <lineage>
        <taxon>Bacteria</taxon>
        <taxon>Bacillati</taxon>
        <taxon>Actinomycetota</taxon>
        <taxon>Actinomycetes</taxon>
        <taxon>Propionibacteriales</taxon>
        <taxon>Kribbellaceae</taxon>
        <taxon>Kribbella</taxon>
    </lineage>
</organism>
<feature type="region of interest" description="Disordered" evidence="1">
    <location>
        <begin position="171"/>
        <end position="190"/>
    </location>
</feature>
<feature type="compositionally biased region" description="Basic and acidic residues" evidence="1">
    <location>
        <begin position="247"/>
        <end position="262"/>
    </location>
</feature>
<keyword evidence="3" id="KW-1185">Reference proteome</keyword>
<name>A0ABV6QUN7_9ACTN</name>
<feature type="region of interest" description="Disordered" evidence="1">
    <location>
        <begin position="414"/>
        <end position="445"/>
    </location>
</feature>
<dbReference type="RefSeq" id="WP_380052134.1">
    <property type="nucleotide sequence ID" value="NZ_JBHLTC010000032.1"/>
</dbReference>
<protein>
    <submittedName>
        <fullName evidence="2">RHS repeat-associated core domain-containing protein</fullName>
    </submittedName>
</protein>
<dbReference type="NCBIfam" id="TIGR03696">
    <property type="entry name" value="Rhs_assc_core"/>
    <property type="match status" value="1"/>
</dbReference>
<accession>A0ABV6QUN7</accession>
<comment type="caution">
    <text evidence="2">The sequence shown here is derived from an EMBL/GenBank/DDBJ whole genome shotgun (WGS) entry which is preliminary data.</text>
</comment>
<feature type="region of interest" description="Disordered" evidence="1">
    <location>
        <begin position="237"/>
        <end position="262"/>
    </location>
</feature>
<feature type="region of interest" description="Disordered" evidence="1">
    <location>
        <begin position="274"/>
        <end position="303"/>
    </location>
</feature>
<dbReference type="Gene3D" id="2.180.10.10">
    <property type="entry name" value="RHS repeat-associated core"/>
    <property type="match status" value="1"/>
</dbReference>
<dbReference type="Proteomes" id="UP001589890">
    <property type="component" value="Unassembled WGS sequence"/>
</dbReference>
<feature type="compositionally biased region" description="Acidic residues" evidence="1">
    <location>
        <begin position="428"/>
        <end position="442"/>
    </location>
</feature>
<evidence type="ECO:0000256" key="1">
    <source>
        <dbReference type="SAM" id="MobiDB-lite"/>
    </source>
</evidence>
<gene>
    <name evidence="2" type="ORF">ACFFGN_25335</name>
</gene>
<evidence type="ECO:0000313" key="3">
    <source>
        <dbReference type="Proteomes" id="UP001589890"/>
    </source>
</evidence>
<sequence>MASGPGHAKFPQPAAGAGATKRVVLADGHGDIAGGFDPADLALAALPDSRTFDPFGEPLANSGVEYQIGHQGDWTDPTTGDTNQGARWYNPGSGTFNSRDTVNYKAGTPSNFPNLYAYAGGSPVRYDDPTGNSPMPETKCERKRVWVIDGWVWTVVCKKYAGGGQKSCTETGTCKGGQGHGKGGQKSCQQTNTCSGKGRGGGGGGDGNGTGGVAEANVGIAIGDLACKQGGVCPPPPPKCDAQCQKAKKDEEERRRTENAQKNIEDRLQKKEIRVPGAPGCSGGNPRLCASPDKPSPGGKGRNINPNIDGVIDDIFQDLVDKNGPVVGSISGPGSNSILDHMGMGMGGGMGSHPGNICKCGHPGMNWSGGGLGMTGTGTLPGSVSAGTTVGSIALVGSGVLLAEEIRKKAEADKWFNPDISTPANPPDPDDDSDGLPDDGYVDPDRIRYTQDSRGANFGDGKSVDGLVKGLRDGSVQPANVPPIRIFQKDGQYYSLDNRRLAAFKDAGIPIRYRMASPREIQRELDSKFTTMNDGTSIRVRGQR</sequence>
<evidence type="ECO:0000313" key="2">
    <source>
        <dbReference type="EMBL" id="MFC0627422.1"/>
    </source>
</evidence>
<proteinExistence type="predicted"/>
<dbReference type="InterPro" id="IPR022385">
    <property type="entry name" value="Rhs_assc_core"/>
</dbReference>
<reference evidence="2 3" key="1">
    <citation type="submission" date="2024-09" db="EMBL/GenBank/DDBJ databases">
        <authorList>
            <person name="Sun Q."/>
            <person name="Mori K."/>
        </authorList>
    </citation>
    <scope>NUCLEOTIDE SEQUENCE [LARGE SCALE GENOMIC DNA]</scope>
    <source>
        <strain evidence="2 3">CGMCC 1.15906</strain>
    </source>
</reference>
<dbReference type="EMBL" id="JBHLTC010000032">
    <property type="protein sequence ID" value="MFC0627422.1"/>
    <property type="molecule type" value="Genomic_DNA"/>
</dbReference>
<feature type="compositionally biased region" description="Gly residues" evidence="1">
    <location>
        <begin position="174"/>
        <end position="184"/>
    </location>
</feature>